<evidence type="ECO:0000256" key="5">
    <source>
        <dbReference type="ARBA" id="ARBA00023004"/>
    </source>
</evidence>
<dbReference type="SUPFAM" id="SSF50978">
    <property type="entry name" value="WD40 repeat-like"/>
    <property type="match status" value="1"/>
</dbReference>
<keyword evidence="4" id="KW-0560">Oxidoreductase</keyword>
<keyword evidence="5" id="KW-0408">Iron</keyword>
<proteinExistence type="predicted"/>
<evidence type="ECO:0000256" key="4">
    <source>
        <dbReference type="ARBA" id="ARBA00023002"/>
    </source>
</evidence>
<dbReference type="SMART" id="SM00702">
    <property type="entry name" value="P4Hc"/>
    <property type="match status" value="1"/>
</dbReference>
<keyword evidence="3" id="KW-0223">Dioxygenase</keyword>
<dbReference type="GO" id="GO:0005506">
    <property type="term" value="F:iron ion binding"/>
    <property type="evidence" value="ECO:0007669"/>
    <property type="project" value="InterPro"/>
</dbReference>
<dbReference type="Gene3D" id="2.60.120.620">
    <property type="entry name" value="q2cbj1_9rhob like domain"/>
    <property type="match status" value="1"/>
</dbReference>
<evidence type="ECO:0000259" key="6">
    <source>
        <dbReference type="SMART" id="SM00702"/>
    </source>
</evidence>
<keyword evidence="8" id="KW-1185">Reference proteome</keyword>
<dbReference type="InterPro" id="IPR001680">
    <property type="entry name" value="WD40_rpt"/>
</dbReference>
<evidence type="ECO:0000313" key="7">
    <source>
        <dbReference type="EMBL" id="OWP62004.1"/>
    </source>
</evidence>
<dbReference type="Pfam" id="PF00400">
    <property type="entry name" value="WD40"/>
    <property type="match status" value="1"/>
</dbReference>
<keyword evidence="2" id="KW-0479">Metal-binding</keyword>
<gene>
    <name evidence="7" type="ORF">CDA63_16375</name>
</gene>
<dbReference type="Gene3D" id="2.130.10.10">
    <property type="entry name" value="YVTN repeat-like/Quinoprotein amine dehydrogenase"/>
    <property type="match status" value="1"/>
</dbReference>
<comment type="caution">
    <text evidence="7">The sequence shown here is derived from an EMBL/GenBank/DDBJ whole genome shotgun (WGS) entry which is preliminary data.</text>
</comment>
<evidence type="ECO:0000313" key="8">
    <source>
        <dbReference type="Proteomes" id="UP000197277"/>
    </source>
</evidence>
<evidence type="ECO:0000256" key="3">
    <source>
        <dbReference type="ARBA" id="ARBA00022964"/>
    </source>
</evidence>
<name>A0A246FHK9_9BACT</name>
<dbReference type="OrthoDB" id="269774at2"/>
<sequence>MGLEASSFLSAAMAAQPQCRHLLPGSELVCFIVPGAFSGAACAQLLTAQVKADFRSAHTHYPTYYRNNDRLVVDSEALAGQLLQTIAAVLPPQLPADEPGGPPWNLRQLNTRLRFCRYSAGQYFHRHLDGVYHQSATVQSRLTFMIYLNDAAEFSGGRTLFYRSKDDAAIWAAYTPAQGDLLVFDHRIWHEGEELEEGEKFVLRSEILYERELPPPAAASLATFATGHLGYIWQVLPFGEGVVSAGRDTVIKVWDGAGACLQQLHGHQNSILSLCQLNATTLLSAPGYDHQGVAGGVRAVSAGRHPATPRRYHSLRCPPLRYAVL</sequence>
<dbReference type="InterPro" id="IPR006620">
    <property type="entry name" value="Pro_4_hyd_alph"/>
</dbReference>
<dbReference type="EMBL" id="NIRR01000035">
    <property type="protein sequence ID" value="OWP62004.1"/>
    <property type="molecule type" value="Genomic_DNA"/>
</dbReference>
<dbReference type="InterPro" id="IPR015943">
    <property type="entry name" value="WD40/YVTN_repeat-like_dom_sf"/>
</dbReference>
<dbReference type="InterPro" id="IPR045054">
    <property type="entry name" value="P4HA-like"/>
</dbReference>
<evidence type="ECO:0000256" key="2">
    <source>
        <dbReference type="ARBA" id="ARBA00022723"/>
    </source>
</evidence>
<dbReference type="GO" id="GO:0004656">
    <property type="term" value="F:procollagen-proline 4-dioxygenase activity"/>
    <property type="evidence" value="ECO:0007669"/>
    <property type="project" value="TreeGrafter"/>
</dbReference>
<evidence type="ECO:0000256" key="1">
    <source>
        <dbReference type="ARBA" id="ARBA00001961"/>
    </source>
</evidence>
<feature type="domain" description="Prolyl 4-hydroxylase alpha subunit" evidence="6">
    <location>
        <begin position="28"/>
        <end position="208"/>
    </location>
</feature>
<comment type="cofactor">
    <cofactor evidence="1">
        <name>L-ascorbate</name>
        <dbReference type="ChEBI" id="CHEBI:38290"/>
    </cofactor>
</comment>
<dbReference type="GO" id="GO:0031418">
    <property type="term" value="F:L-ascorbic acid binding"/>
    <property type="evidence" value="ECO:0007669"/>
    <property type="project" value="InterPro"/>
</dbReference>
<dbReference type="AlphaFoldDB" id="A0A246FHK9"/>
<protein>
    <recommendedName>
        <fullName evidence="6">Prolyl 4-hydroxylase alpha subunit domain-containing protein</fullName>
    </recommendedName>
</protein>
<reference evidence="7 8" key="1">
    <citation type="submission" date="2017-06" db="EMBL/GenBank/DDBJ databases">
        <title>Hymenobacter amundsenii sp. nov. isolated from regoliths in Antarctica.</title>
        <authorList>
            <person name="Sedlacek I."/>
            <person name="Kralova S."/>
            <person name="Pantucek R."/>
            <person name="Svec P."/>
            <person name="Holochova P."/>
            <person name="Stankova E."/>
            <person name="Vrbovska V."/>
            <person name="Busse H.-J."/>
        </authorList>
    </citation>
    <scope>NUCLEOTIDE SEQUENCE [LARGE SCALE GENOMIC DNA]</scope>
    <source>
        <strain evidence="7 8">CCM 8682</strain>
    </source>
</reference>
<dbReference type="Proteomes" id="UP000197277">
    <property type="component" value="Unassembled WGS sequence"/>
</dbReference>
<dbReference type="PANTHER" id="PTHR10869:SF246">
    <property type="entry name" value="TRANSMEMBRANE PROLYL 4-HYDROXYLASE"/>
    <property type="match status" value="1"/>
</dbReference>
<organism evidence="7 8">
    <name type="scientific">Hymenobacter amundsenii</name>
    <dbReference type="NCBI Taxonomy" id="2006685"/>
    <lineage>
        <taxon>Bacteria</taxon>
        <taxon>Pseudomonadati</taxon>
        <taxon>Bacteroidota</taxon>
        <taxon>Cytophagia</taxon>
        <taxon>Cytophagales</taxon>
        <taxon>Hymenobacteraceae</taxon>
        <taxon>Hymenobacter</taxon>
    </lineage>
</organism>
<dbReference type="InterPro" id="IPR036322">
    <property type="entry name" value="WD40_repeat_dom_sf"/>
</dbReference>
<dbReference type="Pfam" id="PF13640">
    <property type="entry name" value="2OG-FeII_Oxy_3"/>
    <property type="match status" value="1"/>
</dbReference>
<dbReference type="InterPro" id="IPR044862">
    <property type="entry name" value="Pro_4_hyd_alph_FE2OG_OXY"/>
</dbReference>
<dbReference type="PANTHER" id="PTHR10869">
    <property type="entry name" value="PROLYL 4-HYDROXYLASE ALPHA SUBUNIT"/>
    <property type="match status" value="1"/>
</dbReference>
<accession>A0A246FHK9</accession>